<reference evidence="3" key="1">
    <citation type="submission" date="2017-07" db="EMBL/GenBank/DDBJ databases">
        <title>Taro Niue Genome Assembly and Annotation.</title>
        <authorList>
            <person name="Atibalentja N."/>
            <person name="Keating K."/>
            <person name="Fields C.J."/>
        </authorList>
    </citation>
    <scope>NUCLEOTIDE SEQUENCE</scope>
    <source>
        <strain evidence="3">Niue_2</strain>
        <tissue evidence="3">Leaf</tissue>
    </source>
</reference>
<dbReference type="AlphaFoldDB" id="A0A843UH30"/>
<dbReference type="PANTHER" id="PTHR31374:SF304">
    <property type="entry name" value="OS04G0537100 PROTEIN"/>
    <property type="match status" value="1"/>
</dbReference>
<dbReference type="PANTHER" id="PTHR31374">
    <property type="entry name" value="AUXIN-INDUCED PROTEIN-LIKE-RELATED"/>
    <property type="match status" value="1"/>
</dbReference>
<sequence length="196" mass="22163">MKKNRGFRLGRRLVRLWRWVRRPRAKRAAYLRLATTPSSSSPRHSRHDTEITEVPAMLAHWARCFTRRLCHAPRAYFGGDEGCDSRLLGDEHGLSDQGKQQRQQGVARAKPPPKGHLVVYVGRKGVDPLYRVPVPVVYFNHPLFGELLRQAEREFGFHQPGGITIPCPLSDFESVRTRVAADAGVSCRHRGQPAGL</sequence>
<dbReference type="InterPro" id="IPR003676">
    <property type="entry name" value="SAUR_fam"/>
</dbReference>
<organism evidence="3 4">
    <name type="scientific">Colocasia esculenta</name>
    <name type="common">Wild taro</name>
    <name type="synonym">Arum esculentum</name>
    <dbReference type="NCBI Taxonomy" id="4460"/>
    <lineage>
        <taxon>Eukaryota</taxon>
        <taxon>Viridiplantae</taxon>
        <taxon>Streptophyta</taxon>
        <taxon>Embryophyta</taxon>
        <taxon>Tracheophyta</taxon>
        <taxon>Spermatophyta</taxon>
        <taxon>Magnoliopsida</taxon>
        <taxon>Liliopsida</taxon>
        <taxon>Araceae</taxon>
        <taxon>Aroideae</taxon>
        <taxon>Colocasieae</taxon>
        <taxon>Colocasia</taxon>
    </lineage>
</organism>
<comment type="similarity">
    <text evidence="1">Belongs to the ARG7 family.</text>
</comment>
<evidence type="ECO:0000313" key="3">
    <source>
        <dbReference type="EMBL" id="MQL81304.1"/>
    </source>
</evidence>
<evidence type="ECO:0000313" key="4">
    <source>
        <dbReference type="Proteomes" id="UP000652761"/>
    </source>
</evidence>
<dbReference type="Pfam" id="PF02519">
    <property type="entry name" value="Auxin_inducible"/>
    <property type="match status" value="1"/>
</dbReference>
<proteinExistence type="inferred from homology"/>
<dbReference type="GO" id="GO:0009733">
    <property type="term" value="P:response to auxin"/>
    <property type="evidence" value="ECO:0007669"/>
    <property type="project" value="InterPro"/>
</dbReference>
<protein>
    <submittedName>
        <fullName evidence="3">Uncharacterized protein</fullName>
    </submittedName>
</protein>
<gene>
    <name evidence="3" type="ORF">Taro_013766</name>
</gene>
<keyword evidence="4" id="KW-1185">Reference proteome</keyword>
<name>A0A843UH30_COLES</name>
<evidence type="ECO:0000256" key="1">
    <source>
        <dbReference type="ARBA" id="ARBA00006974"/>
    </source>
</evidence>
<feature type="region of interest" description="Disordered" evidence="2">
    <location>
        <begin position="91"/>
        <end position="113"/>
    </location>
</feature>
<dbReference type="EMBL" id="NMUH01000559">
    <property type="protein sequence ID" value="MQL81304.1"/>
    <property type="molecule type" value="Genomic_DNA"/>
</dbReference>
<accession>A0A843UH30</accession>
<dbReference type="OrthoDB" id="1026046at2759"/>
<comment type="caution">
    <text evidence="3">The sequence shown here is derived from an EMBL/GenBank/DDBJ whole genome shotgun (WGS) entry which is preliminary data.</text>
</comment>
<evidence type="ECO:0000256" key="2">
    <source>
        <dbReference type="SAM" id="MobiDB-lite"/>
    </source>
</evidence>
<dbReference type="Proteomes" id="UP000652761">
    <property type="component" value="Unassembled WGS sequence"/>
</dbReference>